<evidence type="ECO:0000256" key="3">
    <source>
        <dbReference type="ARBA" id="ARBA00023002"/>
    </source>
</evidence>
<accession>A0ABY4CMY9</accession>
<evidence type="ECO:0000256" key="5">
    <source>
        <dbReference type="ARBA" id="ARBA00050018"/>
    </source>
</evidence>
<gene>
    <name evidence="8" type="primary">thiO</name>
    <name evidence="8" type="ORF">LSG31_06345</name>
</gene>
<dbReference type="RefSeq" id="WP_347438545.1">
    <property type="nucleotide sequence ID" value="NZ_CP089291.1"/>
</dbReference>
<evidence type="ECO:0000256" key="4">
    <source>
        <dbReference type="ARBA" id="ARBA00049872"/>
    </source>
</evidence>
<organism evidence="8 9">
    <name type="scientific">Fodinisporobacter ferrooxydans</name>
    <dbReference type="NCBI Taxonomy" id="2901836"/>
    <lineage>
        <taxon>Bacteria</taxon>
        <taxon>Bacillati</taxon>
        <taxon>Bacillota</taxon>
        <taxon>Bacilli</taxon>
        <taxon>Bacillales</taxon>
        <taxon>Alicyclobacillaceae</taxon>
        <taxon>Fodinisporobacter</taxon>
    </lineage>
</organism>
<dbReference type="PANTHER" id="PTHR13847">
    <property type="entry name" value="SARCOSINE DEHYDROGENASE-RELATED"/>
    <property type="match status" value="1"/>
</dbReference>
<evidence type="ECO:0000313" key="8">
    <source>
        <dbReference type="EMBL" id="UOF91855.1"/>
    </source>
</evidence>
<dbReference type="GO" id="GO:0043799">
    <property type="term" value="F:glycine oxidase activity"/>
    <property type="evidence" value="ECO:0007669"/>
    <property type="project" value="UniProtKB-EC"/>
</dbReference>
<dbReference type="InterPro" id="IPR012727">
    <property type="entry name" value="Gly_oxidase_ThiO"/>
</dbReference>
<dbReference type="EC" id="1.4.3.19" evidence="5"/>
<reference evidence="8" key="1">
    <citation type="submission" date="2021-12" db="EMBL/GenBank/DDBJ databases">
        <title>Alicyclobacillaceae gen. nov., sp. nov., isolated from chalcocite enrichment system.</title>
        <authorList>
            <person name="Jiang Z."/>
        </authorList>
    </citation>
    <scope>NUCLEOTIDE SEQUENCE</scope>
    <source>
        <strain evidence="8">MYW30-H2</strain>
    </source>
</reference>
<proteinExistence type="predicted"/>
<protein>
    <recommendedName>
        <fullName evidence="5">glycine oxidase</fullName>
        <ecNumber evidence="5">1.4.3.19</ecNumber>
    </recommendedName>
</protein>
<keyword evidence="6" id="KW-1133">Transmembrane helix</keyword>
<dbReference type="EMBL" id="CP089291">
    <property type="protein sequence ID" value="UOF91855.1"/>
    <property type="molecule type" value="Genomic_DNA"/>
</dbReference>
<keyword evidence="9" id="KW-1185">Reference proteome</keyword>
<evidence type="ECO:0000256" key="6">
    <source>
        <dbReference type="SAM" id="Phobius"/>
    </source>
</evidence>
<keyword evidence="6" id="KW-0472">Membrane</keyword>
<evidence type="ECO:0000256" key="1">
    <source>
        <dbReference type="ARBA" id="ARBA00004948"/>
    </source>
</evidence>
<dbReference type="PROSITE" id="PS51257">
    <property type="entry name" value="PROKAR_LIPOPROTEIN"/>
    <property type="match status" value="1"/>
</dbReference>
<name>A0ABY4CMY9_9BACL</name>
<dbReference type="Proteomes" id="UP000830167">
    <property type="component" value="Chromosome"/>
</dbReference>
<dbReference type="SUPFAM" id="SSF51905">
    <property type="entry name" value="FAD/NAD(P)-binding domain"/>
    <property type="match status" value="1"/>
</dbReference>
<keyword evidence="3 8" id="KW-0560">Oxidoreductase</keyword>
<dbReference type="InterPro" id="IPR006076">
    <property type="entry name" value="FAD-dep_OxRdtase"/>
</dbReference>
<dbReference type="Pfam" id="PF01266">
    <property type="entry name" value="DAO"/>
    <property type="match status" value="1"/>
</dbReference>
<comment type="catalytic activity">
    <reaction evidence="4">
        <text>glycine + O2 + H2O = glyoxylate + H2O2 + NH4(+)</text>
        <dbReference type="Rhea" id="RHEA:11532"/>
        <dbReference type="ChEBI" id="CHEBI:15377"/>
        <dbReference type="ChEBI" id="CHEBI:15379"/>
        <dbReference type="ChEBI" id="CHEBI:16240"/>
        <dbReference type="ChEBI" id="CHEBI:28938"/>
        <dbReference type="ChEBI" id="CHEBI:36655"/>
        <dbReference type="ChEBI" id="CHEBI:57305"/>
        <dbReference type="EC" id="1.4.3.19"/>
    </reaction>
</comment>
<sequence>MKDQRHTDVIIIGGGIIGCSIAFYLSRKGVNCFVFDASEVGKEASLAAAGILGAMMETDAPGPLVDLCLASQKKYPALANVLLEETGIDVEYIDSGLVGVARNESEEQELYKKWKWATSLGQQVEWLPEGELQKTEPLLSKELMGGLWIPHDHQVNNEKVTQAFRIAAATRGTQFFEKHPVFRLVTQDERVIGVETAAGQYTADTVVLAAGSWSEALVKPLGLSLSVYPVKGQCFSARLSSSVLRKSVFAQKCYLIPKRDGTIVVGATQEEVGFHKEERIEAVKSLYDIAVTMVPAMKDATFIKTWAGFRPGNPNIKPILGFVNGWQNLILATGHFRKGILLAPITGEIVSNMITGEESPVDWRPFALESHQNTNTIIV</sequence>
<dbReference type="PANTHER" id="PTHR13847:SF289">
    <property type="entry name" value="GLYCINE OXIDASE"/>
    <property type="match status" value="1"/>
</dbReference>
<feature type="transmembrane region" description="Helical" evidence="6">
    <location>
        <begin position="7"/>
        <end position="25"/>
    </location>
</feature>
<keyword evidence="6" id="KW-0812">Transmembrane</keyword>
<dbReference type="InterPro" id="IPR036188">
    <property type="entry name" value="FAD/NAD-bd_sf"/>
</dbReference>
<dbReference type="Gene3D" id="3.30.9.10">
    <property type="entry name" value="D-Amino Acid Oxidase, subunit A, domain 2"/>
    <property type="match status" value="1"/>
</dbReference>
<evidence type="ECO:0000256" key="2">
    <source>
        <dbReference type="ARBA" id="ARBA00022977"/>
    </source>
</evidence>
<comment type="pathway">
    <text evidence="1">Cofactor biosynthesis; thiamine diphosphate biosynthesis.</text>
</comment>
<keyword evidence="2" id="KW-0784">Thiamine biosynthesis</keyword>
<dbReference type="Gene3D" id="3.50.50.60">
    <property type="entry name" value="FAD/NAD(P)-binding domain"/>
    <property type="match status" value="1"/>
</dbReference>
<dbReference type="SUPFAM" id="SSF54373">
    <property type="entry name" value="FAD-linked reductases, C-terminal domain"/>
    <property type="match status" value="1"/>
</dbReference>
<dbReference type="NCBIfam" id="TIGR02352">
    <property type="entry name" value="thiamin_ThiO"/>
    <property type="match status" value="1"/>
</dbReference>
<feature type="domain" description="FAD dependent oxidoreductase" evidence="7">
    <location>
        <begin position="8"/>
        <end position="352"/>
    </location>
</feature>
<evidence type="ECO:0000259" key="7">
    <source>
        <dbReference type="Pfam" id="PF01266"/>
    </source>
</evidence>
<evidence type="ECO:0000313" key="9">
    <source>
        <dbReference type="Proteomes" id="UP000830167"/>
    </source>
</evidence>